<protein>
    <recommendedName>
        <fullName evidence="3">histidine kinase</fullName>
        <ecNumber evidence="3">2.7.13.3</ecNumber>
    </recommendedName>
</protein>
<reference evidence="14" key="1">
    <citation type="submission" date="2016-02" db="EMBL/GenBank/DDBJ databases">
        <title>Halorhodospira halochloris DSM-1059 complete genome, version 2.</title>
        <authorList>
            <person name="Tsukatani Y."/>
        </authorList>
    </citation>
    <scope>NUCLEOTIDE SEQUENCE</scope>
    <source>
        <strain evidence="14">DSM 1059</strain>
    </source>
</reference>
<keyword evidence="7 14" id="KW-0418">Kinase</keyword>
<dbReference type="Pfam" id="PF02518">
    <property type="entry name" value="HATPase_c"/>
    <property type="match status" value="1"/>
</dbReference>
<name>A0A0X8XAZ4_HALHR</name>
<evidence type="ECO:0000256" key="9">
    <source>
        <dbReference type="ARBA" id="ARBA00023012"/>
    </source>
</evidence>
<proteinExistence type="predicted"/>
<dbReference type="Pfam" id="PF00672">
    <property type="entry name" value="HAMP"/>
    <property type="match status" value="1"/>
</dbReference>
<dbReference type="RefSeq" id="WP_096410004.1">
    <property type="nucleotide sequence ID" value="NZ_AP017372.2"/>
</dbReference>
<dbReference type="Gene3D" id="1.10.8.500">
    <property type="entry name" value="HAMP domain in histidine kinase"/>
    <property type="match status" value="1"/>
</dbReference>
<evidence type="ECO:0000256" key="7">
    <source>
        <dbReference type="ARBA" id="ARBA00022777"/>
    </source>
</evidence>
<feature type="domain" description="Histidine kinase" evidence="12">
    <location>
        <begin position="232"/>
        <end position="445"/>
    </location>
</feature>
<dbReference type="EC" id="2.7.13.3" evidence="3"/>
<evidence type="ECO:0000256" key="4">
    <source>
        <dbReference type="ARBA" id="ARBA00022553"/>
    </source>
</evidence>
<keyword evidence="10 11" id="KW-0472">Membrane</keyword>
<dbReference type="GO" id="GO:0005886">
    <property type="term" value="C:plasma membrane"/>
    <property type="evidence" value="ECO:0007669"/>
    <property type="project" value="TreeGrafter"/>
</dbReference>
<evidence type="ECO:0000256" key="8">
    <source>
        <dbReference type="ARBA" id="ARBA00022989"/>
    </source>
</evidence>
<dbReference type="PROSITE" id="PS50109">
    <property type="entry name" value="HIS_KIN"/>
    <property type="match status" value="1"/>
</dbReference>
<dbReference type="OrthoDB" id="9809567at2"/>
<dbReference type="PROSITE" id="PS50885">
    <property type="entry name" value="HAMP"/>
    <property type="match status" value="1"/>
</dbReference>
<evidence type="ECO:0000256" key="6">
    <source>
        <dbReference type="ARBA" id="ARBA00022692"/>
    </source>
</evidence>
<evidence type="ECO:0000259" key="13">
    <source>
        <dbReference type="PROSITE" id="PS50885"/>
    </source>
</evidence>
<keyword evidence="6 11" id="KW-0812">Transmembrane</keyword>
<dbReference type="InterPro" id="IPR004358">
    <property type="entry name" value="Sig_transdc_His_kin-like_C"/>
</dbReference>
<keyword evidence="5" id="KW-0808">Transferase</keyword>
<dbReference type="Proteomes" id="UP000218890">
    <property type="component" value="Chromosome"/>
</dbReference>
<comment type="subcellular location">
    <subcellularLocation>
        <location evidence="2">Membrane</location>
        <topology evidence="2">Multi-pass membrane protein</topology>
    </subcellularLocation>
</comment>
<evidence type="ECO:0000256" key="5">
    <source>
        <dbReference type="ARBA" id="ARBA00022679"/>
    </source>
</evidence>
<dbReference type="SUPFAM" id="SSF158472">
    <property type="entry name" value="HAMP domain-like"/>
    <property type="match status" value="1"/>
</dbReference>
<dbReference type="SMART" id="SM00387">
    <property type="entry name" value="HATPase_c"/>
    <property type="match status" value="1"/>
</dbReference>
<feature type="transmembrane region" description="Helical" evidence="11">
    <location>
        <begin position="150"/>
        <end position="172"/>
    </location>
</feature>
<dbReference type="SMART" id="SM00388">
    <property type="entry name" value="HisKA"/>
    <property type="match status" value="1"/>
</dbReference>
<dbReference type="Gene3D" id="1.10.287.130">
    <property type="match status" value="1"/>
</dbReference>
<dbReference type="PANTHER" id="PTHR45436">
    <property type="entry name" value="SENSOR HISTIDINE KINASE YKOH"/>
    <property type="match status" value="1"/>
</dbReference>
<gene>
    <name evidence="14" type="ORF">HH1059_19770</name>
</gene>
<evidence type="ECO:0000256" key="2">
    <source>
        <dbReference type="ARBA" id="ARBA00004141"/>
    </source>
</evidence>
<evidence type="ECO:0000313" key="14">
    <source>
        <dbReference type="EMBL" id="BAU58681.1"/>
    </source>
</evidence>
<dbReference type="Pfam" id="PF00512">
    <property type="entry name" value="HisKA"/>
    <property type="match status" value="1"/>
</dbReference>
<dbReference type="Gene3D" id="3.30.565.10">
    <property type="entry name" value="Histidine kinase-like ATPase, C-terminal domain"/>
    <property type="match status" value="1"/>
</dbReference>
<dbReference type="InterPro" id="IPR005467">
    <property type="entry name" value="His_kinase_dom"/>
</dbReference>
<dbReference type="InterPro" id="IPR003594">
    <property type="entry name" value="HATPase_dom"/>
</dbReference>
<evidence type="ECO:0000256" key="3">
    <source>
        <dbReference type="ARBA" id="ARBA00012438"/>
    </source>
</evidence>
<sequence length="448" mass="49018">MGSLFLKLFLWLWLTGIIIAGAFVVSWHHWAPASSLPSQAELEQVAEEISNLYAEEGGWGAVHGYLRSLSRDQKLRFVLLGQDELATRGMQRRMLRGLSQQDREILLDTAEDRGRLNGMLYKRVVVDFAGAHDFYLIALHPVEGLGGLPVWLRAVIALAVTGGLAGGLAAYLSRPLRRLRRASQALASGDLHARVPVVERGGDEIAALGRDFNAMAERLESLVEAQNRLLRDISHELRSPLSRLQVALELARRETSGDSNALAKMENDIERMDQLIGQLLTLARLESGAGASNMESVDLHELIGQVCEDAQFEAQASGCNVLKEDGPHLQITGDRHLLRSALENVLRNALRYTPAGGVINVAWQRDQDGIWVSVIDSGPGVSEERLNDLFEPFVRLSAARERDSGSCGLGLAIVRRAVQAHGGSVAAHNRPQGGLEVRFWLPLKGPAS</sequence>
<evidence type="ECO:0000256" key="11">
    <source>
        <dbReference type="SAM" id="Phobius"/>
    </source>
</evidence>
<feature type="transmembrane region" description="Helical" evidence="11">
    <location>
        <begin position="9"/>
        <end position="30"/>
    </location>
</feature>
<feature type="domain" description="HAMP" evidence="13">
    <location>
        <begin position="170"/>
        <end position="224"/>
    </location>
</feature>
<keyword evidence="9" id="KW-0902">Two-component regulatory system</keyword>
<keyword evidence="15" id="KW-1185">Reference proteome</keyword>
<dbReference type="InterPro" id="IPR036097">
    <property type="entry name" value="HisK_dim/P_sf"/>
</dbReference>
<dbReference type="PANTHER" id="PTHR45436:SF15">
    <property type="entry name" value="SENSOR HISTIDINE KINASE CUSS"/>
    <property type="match status" value="1"/>
</dbReference>
<dbReference type="FunFam" id="3.30.565.10:FF:000011">
    <property type="entry name" value="Sensor histidine kinase CpxA"/>
    <property type="match status" value="1"/>
</dbReference>
<dbReference type="InterPro" id="IPR050428">
    <property type="entry name" value="TCS_sensor_his_kinase"/>
</dbReference>
<dbReference type="KEGG" id="hhk:HH1059_19770"/>
<dbReference type="GO" id="GO:0000155">
    <property type="term" value="F:phosphorelay sensor kinase activity"/>
    <property type="evidence" value="ECO:0007669"/>
    <property type="project" value="InterPro"/>
</dbReference>
<dbReference type="SUPFAM" id="SSF55874">
    <property type="entry name" value="ATPase domain of HSP90 chaperone/DNA topoisomerase II/histidine kinase"/>
    <property type="match status" value="1"/>
</dbReference>
<dbReference type="SMART" id="SM00304">
    <property type="entry name" value="HAMP"/>
    <property type="match status" value="1"/>
</dbReference>
<dbReference type="InterPro" id="IPR003661">
    <property type="entry name" value="HisK_dim/P_dom"/>
</dbReference>
<dbReference type="SUPFAM" id="SSF47384">
    <property type="entry name" value="Homodimeric domain of signal transducing histidine kinase"/>
    <property type="match status" value="1"/>
</dbReference>
<keyword evidence="8 11" id="KW-1133">Transmembrane helix</keyword>
<accession>A0A0X8XAZ4</accession>
<evidence type="ECO:0000259" key="12">
    <source>
        <dbReference type="PROSITE" id="PS50109"/>
    </source>
</evidence>
<organism evidence="14 15">
    <name type="scientific">Halorhodospira halochloris</name>
    <name type="common">Ectothiorhodospira halochloris</name>
    <dbReference type="NCBI Taxonomy" id="1052"/>
    <lineage>
        <taxon>Bacteria</taxon>
        <taxon>Pseudomonadati</taxon>
        <taxon>Pseudomonadota</taxon>
        <taxon>Gammaproteobacteria</taxon>
        <taxon>Chromatiales</taxon>
        <taxon>Ectothiorhodospiraceae</taxon>
        <taxon>Halorhodospira</taxon>
    </lineage>
</organism>
<comment type="catalytic activity">
    <reaction evidence="1">
        <text>ATP + protein L-histidine = ADP + protein N-phospho-L-histidine.</text>
        <dbReference type="EC" id="2.7.13.3"/>
    </reaction>
</comment>
<dbReference type="InterPro" id="IPR036890">
    <property type="entry name" value="HATPase_C_sf"/>
</dbReference>
<dbReference type="CDD" id="cd06225">
    <property type="entry name" value="HAMP"/>
    <property type="match status" value="1"/>
</dbReference>
<evidence type="ECO:0000313" key="15">
    <source>
        <dbReference type="Proteomes" id="UP000218890"/>
    </source>
</evidence>
<dbReference type="PRINTS" id="PR00344">
    <property type="entry name" value="BCTRLSENSOR"/>
</dbReference>
<dbReference type="CDD" id="cd00082">
    <property type="entry name" value="HisKA"/>
    <property type="match status" value="1"/>
</dbReference>
<evidence type="ECO:0000256" key="1">
    <source>
        <dbReference type="ARBA" id="ARBA00000085"/>
    </source>
</evidence>
<dbReference type="AlphaFoldDB" id="A0A0X8XAZ4"/>
<keyword evidence="4" id="KW-0597">Phosphoprotein</keyword>
<dbReference type="EMBL" id="AP017372">
    <property type="protein sequence ID" value="BAU58681.1"/>
    <property type="molecule type" value="Genomic_DNA"/>
</dbReference>
<dbReference type="InterPro" id="IPR003660">
    <property type="entry name" value="HAMP_dom"/>
</dbReference>
<evidence type="ECO:0000256" key="10">
    <source>
        <dbReference type="ARBA" id="ARBA00023136"/>
    </source>
</evidence>